<proteinExistence type="predicted"/>
<keyword evidence="1" id="KW-0472">Membrane</keyword>
<keyword evidence="1" id="KW-0812">Transmembrane</keyword>
<reference evidence="2" key="1">
    <citation type="submission" date="2023-04" db="EMBL/GenBank/DDBJ databases">
        <title>Phytophthora fragariaefolia NBRC 109709.</title>
        <authorList>
            <person name="Ichikawa N."/>
            <person name="Sato H."/>
            <person name="Tonouchi N."/>
        </authorList>
    </citation>
    <scope>NUCLEOTIDE SEQUENCE</scope>
    <source>
        <strain evidence="2">NBRC 109709</strain>
    </source>
</reference>
<name>A0A9W7D6S5_9STRA</name>
<evidence type="ECO:0000313" key="3">
    <source>
        <dbReference type="Proteomes" id="UP001165121"/>
    </source>
</evidence>
<dbReference type="Proteomes" id="UP001165121">
    <property type="component" value="Unassembled WGS sequence"/>
</dbReference>
<feature type="transmembrane region" description="Helical" evidence="1">
    <location>
        <begin position="87"/>
        <end position="109"/>
    </location>
</feature>
<dbReference type="OrthoDB" id="120409at2759"/>
<comment type="caution">
    <text evidence="2">The sequence shown here is derived from an EMBL/GenBank/DDBJ whole genome shotgun (WGS) entry which is preliminary data.</text>
</comment>
<feature type="transmembrane region" description="Helical" evidence="1">
    <location>
        <begin position="47"/>
        <end position="67"/>
    </location>
</feature>
<organism evidence="2 3">
    <name type="scientific">Phytophthora fragariaefolia</name>
    <dbReference type="NCBI Taxonomy" id="1490495"/>
    <lineage>
        <taxon>Eukaryota</taxon>
        <taxon>Sar</taxon>
        <taxon>Stramenopiles</taxon>
        <taxon>Oomycota</taxon>
        <taxon>Peronosporomycetes</taxon>
        <taxon>Peronosporales</taxon>
        <taxon>Peronosporaceae</taxon>
        <taxon>Phytophthora</taxon>
    </lineage>
</organism>
<accession>A0A9W7D6S5</accession>
<keyword evidence="3" id="KW-1185">Reference proteome</keyword>
<feature type="transmembrane region" description="Helical" evidence="1">
    <location>
        <begin position="156"/>
        <end position="173"/>
    </location>
</feature>
<feature type="transmembrane region" description="Helical" evidence="1">
    <location>
        <begin position="116"/>
        <end position="136"/>
    </location>
</feature>
<keyword evidence="1" id="KW-1133">Transmembrane helix</keyword>
<evidence type="ECO:0000256" key="1">
    <source>
        <dbReference type="SAM" id="Phobius"/>
    </source>
</evidence>
<evidence type="ECO:0000313" key="2">
    <source>
        <dbReference type="EMBL" id="GMF58569.1"/>
    </source>
</evidence>
<feature type="transmembrane region" description="Helical" evidence="1">
    <location>
        <begin position="273"/>
        <end position="293"/>
    </location>
</feature>
<sequence length="518" mass="57175">MKEAALRAVGWAWDAANVGHKGTFSAERLQQLHNFTLREDSASRSSWVWASTTSFFTPVPCLVFIMLSEALPLTSPLAGPKANGVFWIRAWFVQGCYTYAFFMVLLYCIPEIPRRFLLLLPISAVISAGHTAVHFLIASTLGFPVPFSSLVLNTPWIVFIVIALWFYIGPPGLSSKQMRLQLRKFAVAIYAGSSLAIVYPVFYYVFLLANSYPRAQVLLTVVVLPAIKLLEKLLLYQATSHLPDLQPTYIAFNVEVFNGLFISSCMRNNTSTMVTSVLITVDFLSLAIALYGLRSIIVEIDKLKVKAGPSLARVTMLGIALVILSEDNSIASNHSYALHNQNLNFSNVLKNSLKLKRISTAIVPIQPSLDNCGNRKSLSDRKLFKIIVAGAVTRTNLSRTTPTSGMLRSTKCSHQVVQTRGPTAQNNRHLSTSTACGLSVDERQRFVLDTCRVLRRLETLLIVEYIEVIVPVLYGKIGMSSSATHRLTVVMAISNLYSGGILSAQSSVLFTFARVVRG</sequence>
<gene>
    <name evidence="2" type="ORF">Pfra01_002519400</name>
</gene>
<protein>
    <submittedName>
        <fullName evidence="2">Unnamed protein product</fullName>
    </submittedName>
</protein>
<dbReference type="EMBL" id="BSXT01004681">
    <property type="protein sequence ID" value="GMF58569.1"/>
    <property type="molecule type" value="Genomic_DNA"/>
</dbReference>
<feature type="transmembrane region" description="Helical" evidence="1">
    <location>
        <begin position="185"/>
        <end position="206"/>
    </location>
</feature>
<dbReference type="AlphaFoldDB" id="A0A9W7D6S5"/>